<keyword evidence="6 10" id="KW-1133">Transmembrane helix</keyword>
<reference evidence="15" key="1">
    <citation type="journal article" date="2019" name="Int. J. Syst. Evol. Microbiol.">
        <title>The Global Catalogue of Microorganisms (GCM) 10K type strain sequencing project: providing services to taxonomists for standard genome sequencing and annotation.</title>
        <authorList>
            <consortium name="The Broad Institute Genomics Platform"/>
            <consortium name="The Broad Institute Genome Sequencing Center for Infectious Disease"/>
            <person name="Wu L."/>
            <person name="Ma J."/>
        </authorList>
    </citation>
    <scope>NUCLEOTIDE SEQUENCE [LARGE SCALE GENOMIC DNA]</scope>
    <source>
        <strain evidence="15">JCM 16378</strain>
    </source>
</reference>
<name>A0ABP6HBY9_9MICO</name>
<dbReference type="EMBL" id="BAAARN010000004">
    <property type="protein sequence ID" value="GAA2738937.1"/>
    <property type="molecule type" value="Genomic_DNA"/>
</dbReference>
<keyword evidence="4" id="KW-0479">Metal-binding</keyword>
<feature type="transmembrane region" description="Helical" evidence="10">
    <location>
        <begin position="272"/>
        <end position="290"/>
    </location>
</feature>
<dbReference type="RefSeq" id="WP_344195376.1">
    <property type="nucleotide sequence ID" value="NZ_BAAARN010000004.1"/>
</dbReference>
<feature type="compositionally biased region" description="Low complexity" evidence="9">
    <location>
        <begin position="454"/>
        <end position="471"/>
    </location>
</feature>
<feature type="transmembrane region" description="Helical" evidence="10">
    <location>
        <begin position="342"/>
        <end position="363"/>
    </location>
</feature>
<accession>A0ABP6HBY9</accession>
<dbReference type="InterPro" id="IPR032694">
    <property type="entry name" value="CopC/D"/>
</dbReference>
<dbReference type="Proteomes" id="UP001501326">
    <property type="component" value="Unassembled WGS sequence"/>
</dbReference>
<dbReference type="InterPro" id="IPR014756">
    <property type="entry name" value="Ig_E-set"/>
</dbReference>
<feature type="transmembrane region" description="Helical" evidence="10">
    <location>
        <begin position="428"/>
        <end position="449"/>
    </location>
</feature>
<dbReference type="Gene3D" id="2.60.40.1220">
    <property type="match status" value="1"/>
</dbReference>
<evidence type="ECO:0000256" key="10">
    <source>
        <dbReference type="SAM" id="Phobius"/>
    </source>
</evidence>
<dbReference type="InterPro" id="IPR007348">
    <property type="entry name" value="CopC_dom"/>
</dbReference>
<dbReference type="PANTHER" id="PTHR34820">
    <property type="entry name" value="INNER MEMBRANE PROTEIN YEBZ"/>
    <property type="match status" value="1"/>
</dbReference>
<evidence type="ECO:0000256" key="5">
    <source>
        <dbReference type="ARBA" id="ARBA00022729"/>
    </source>
</evidence>
<evidence type="ECO:0000256" key="7">
    <source>
        <dbReference type="ARBA" id="ARBA00023008"/>
    </source>
</evidence>
<keyword evidence="7" id="KW-0186">Copper</keyword>
<proteinExistence type="predicted"/>
<feature type="region of interest" description="Disordered" evidence="9">
    <location>
        <begin position="453"/>
        <end position="477"/>
    </location>
</feature>
<keyword evidence="3 10" id="KW-0812">Transmembrane</keyword>
<keyword evidence="8 10" id="KW-0472">Membrane</keyword>
<evidence type="ECO:0000256" key="2">
    <source>
        <dbReference type="ARBA" id="ARBA00022475"/>
    </source>
</evidence>
<evidence type="ECO:0000256" key="4">
    <source>
        <dbReference type="ARBA" id="ARBA00022723"/>
    </source>
</evidence>
<evidence type="ECO:0000256" key="6">
    <source>
        <dbReference type="ARBA" id="ARBA00022989"/>
    </source>
</evidence>
<evidence type="ECO:0000256" key="9">
    <source>
        <dbReference type="SAM" id="MobiDB-lite"/>
    </source>
</evidence>
<dbReference type="InterPro" id="IPR014755">
    <property type="entry name" value="Cu-Rt/internalin_Ig-like"/>
</dbReference>
<evidence type="ECO:0000259" key="13">
    <source>
        <dbReference type="Pfam" id="PF05425"/>
    </source>
</evidence>
<evidence type="ECO:0000256" key="11">
    <source>
        <dbReference type="SAM" id="SignalP"/>
    </source>
</evidence>
<feature type="transmembrane region" description="Helical" evidence="10">
    <location>
        <begin position="310"/>
        <end position="330"/>
    </location>
</feature>
<keyword evidence="2" id="KW-1003">Cell membrane</keyword>
<feature type="transmembrane region" description="Helical" evidence="10">
    <location>
        <begin position="156"/>
        <end position="179"/>
    </location>
</feature>
<organism evidence="14 15">
    <name type="scientific">Pedococcus aerophilus</name>
    <dbReference type="NCBI Taxonomy" id="436356"/>
    <lineage>
        <taxon>Bacteria</taxon>
        <taxon>Bacillati</taxon>
        <taxon>Actinomycetota</taxon>
        <taxon>Actinomycetes</taxon>
        <taxon>Micrococcales</taxon>
        <taxon>Intrasporangiaceae</taxon>
        <taxon>Pedococcus</taxon>
    </lineage>
</organism>
<dbReference type="InterPro" id="IPR008457">
    <property type="entry name" value="Cu-R_CopD_dom"/>
</dbReference>
<feature type="transmembrane region" description="Helical" evidence="10">
    <location>
        <begin position="375"/>
        <end position="394"/>
    </location>
</feature>
<evidence type="ECO:0000256" key="1">
    <source>
        <dbReference type="ARBA" id="ARBA00004651"/>
    </source>
</evidence>
<comment type="caution">
    <text evidence="14">The sequence shown here is derived from an EMBL/GenBank/DDBJ whole genome shotgun (WGS) entry which is preliminary data.</text>
</comment>
<feature type="signal peptide" evidence="11">
    <location>
        <begin position="1"/>
        <end position="31"/>
    </location>
</feature>
<feature type="transmembrane region" description="Helical" evidence="10">
    <location>
        <begin position="191"/>
        <end position="213"/>
    </location>
</feature>
<sequence length="477" mass="48583">MPFRRGLRGRGATALAVALCCCALTWFTATAAQAHASLVRSSPAAGAVVPRAPEAVTLTFGEQVLAADAGVRVYDDRFAELDVGPAAAAPSDPLTIVVALPRGLATGTYTVAWRVSSRDTHPVAGSFQFSVGSTSRVVGTLPETGRNEAVGTFLGVLRWVGFVGAALGPGAVVAALLVWPAGLGTRPLRRVVGAGLALLVVSTAGGMLLQGVYASGQPLASLWRAPETLDSHSERFDRVYAVRSYLLVAATVGVVALLGLPAEARDRWRRAWVVVAAVAALALLATWPLVGHSAVPPGAQVAVVVNLVHLAAMVLWLGGLAVVLVGVAVDRDVVVADGLRRFSLVALGSVTVLVASGVVLAWREVGTVGALGGTTFGRVLLAKTAAVVVLLGVADLARRWVARNATGDEVEPVGTTHDRGFSRFRTGLVGEVALAAVILGLTAALVSVVPGRQAPEGAPGSSAPAGTSVGPVTPTGR</sequence>
<keyword evidence="15" id="KW-1185">Reference proteome</keyword>
<feature type="domain" description="CopC" evidence="12">
    <location>
        <begin position="35"/>
        <end position="131"/>
    </location>
</feature>
<dbReference type="Pfam" id="PF04234">
    <property type="entry name" value="CopC"/>
    <property type="match status" value="1"/>
</dbReference>
<dbReference type="Pfam" id="PF05425">
    <property type="entry name" value="CopD"/>
    <property type="match status" value="1"/>
</dbReference>
<evidence type="ECO:0000313" key="15">
    <source>
        <dbReference type="Proteomes" id="UP001501326"/>
    </source>
</evidence>
<evidence type="ECO:0000313" key="14">
    <source>
        <dbReference type="EMBL" id="GAA2738937.1"/>
    </source>
</evidence>
<evidence type="ECO:0000256" key="8">
    <source>
        <dbReference type="ARBA" id="ARBA00023136"/>
    </source>
</evidence>
<keyword evidence="5 11" id="KW-0732">Signal</keyword>
<gene>
    <name evidence="14" type="ORF">GCM10009867_32790</name>
</gene>
<dbReference type="PANTHER" id="PTHR34820:SF4">
    <property type="entry name" value="INNER MEMBRANE PROTEIN YEBZ"/>
    <property type="match status" value="1"/>
</dbReference>
<evidence type="ECO:0000256" key="3">
    <source>
        <dbReference type="ARBA" id="ARBA00022692"/>
    </source>
</evidence>
<feature type="transmembrane region" description="Helical" evidence="10">
    <location>
        <begin position="240"/>
        <end position="260"/>
    </location>
</feature>
<comment type="subcellular location">
    <subcellularLocation>
        <location evidence="1">Cell membrane</location>
        <topology evidence="1">Multi-pass membrane protein</topology>
    </subcellularLocation>
</comment>
<evidence type="ECO:0000259" key="12">
    <source>
        <dbReference type="Pfam" id="PF04234"/>
    </source>
</evidence>
<protein>
    <submittedName>
        <fullName evidence="14">Copper resistance protein CopC</fullName>
    </submittedName>
</protein>
<feature type="chain" id="PRO_5045361519" evidence="11">
    <location>
        <begin position="32"/>
        <end position="477"/>
    </location>
</feature>
<feature type="domain" description="Copper resistance protein D" evidence="13">
    <location>
        <begin position="339"/>
        <end position="445"/>
    </location>
</feature>
<dbReference type="SUPFAM" id="SSF81296">
    <property type="entry name" value="E set domains"/>
    <property type="match status" value="1"/>
</dbReference>